<reference evidence="3" key="1">
    <citation type="journal article" date="2019" name="Int. J. Syst. Evol. Microbiol.">
        <title>The Global Catalogue of Microorganisms (GCM) 10K type strain sequencing project: providing services to taxonomists for standard genome sequencing and annotation.</title>
        <authorList>
            <consortium name="The Broad Institute Genomics Platform"/>
            <consortium name="The Broad Institute Genome Sequencing Center for Infectious Disease"/>
            <person name="Wu L."/>
            <person name="Ma J."/>
        </authorList>
    </citation>
    <scope>NUCLEOTIDE SEQUENCE [LARGE SCALE GENOMIC DNA]</scope>
    <source>
        <strain evidence="3">KCTC 42182</strain>
    </source>
</reference>
<dbReference type="EMBL" id="JBHRYJ010000001">
    <property type="protein sequence ID" value="MFC3674622.1"/>
    <property type="molecule type" value="Genomic_DNA"/>
</dbReference>
<dbReference type="Proteomes" id="UP001595711">
    <property type="component" value="Unassembled WGS sequence"/>
</dbReference>
<gene>
    <name evidence="2" type="ORF">ACFOOQ_03645</name>
</gene>
<dbReference type="GO" id="GO:0004497">
    <property type="term" value="F:monooxygenase activity"/>
    <property type="evidence" value="ECO:0007669"/>
    <property type="project" value="UniProtKB-KW"/>
</dbReference>
<dbReference type="Pfam" id="PF03992">
    <property type="entry name" value="ABM"/>
    <property type="match status" value="1"/>
</dbReference>
<evidence type="ECO:0000313" key="3">
    <source>
        <dbReference type="Proteomes" id="UP001595711"/>
    </source>
</evidence>
<accession>A0ABV7VCT8</accession>
<evidence type="ECO:0000259" key="1">
    <source>
        <dbReference type="Pfam" id="PF03992"/>
    </source>
</evidence>
<dbReference type="RefSeq" id="WP_379721917.1">
    <property type="nucleotide sequence ID" value="NZ_JBHRYJ010000001.1"/>
</dbReference>
<keyword evidence="3" id="KW-1185">Reference proteome</keyword>
<dbReference type="SUPFAM" id="SSF54909">
    <property type="entry name" value="Dimeric alpha+beta barrel"/>
    <property type="match status" value="1"/>
</dbReference>
<keyword evidence="2" id="KW-0503">Monooxygenase</keyword>
<organism evidence="2 3">
    <name type="scientific">Ferrovibrio xuzhouensis</name>
    <dbReference type="NCBI Taxonomy" id="1576914"/>
    <lineage>
        <taxon>Bacteria</taxon>
        <taxon>Pseudomonadati</taxon>
        <taxon>Pseudomonadota</taxon>
        <taxon>Alphaproteobacteria</taxon>
        <taxon>Rhodospirillales</taxon>
        <taxon>Rhodospirillaceae</taxon>
        <taxon>Ferrovibrio</taxon>
    </lineage>
</organism>
<name>A0ABV7VCT8_9PROT</name>
<comment type="caution">
    <text evidence="2">The sequence shown here is derived from an EMBL/GenBank/DDBJ whole genome shotgun (WGS) entry which is preliminary data.</text>
</comment>
<dbReference type="InterPro" id="IPR011008">
    <property type="entry name" value="Dimeric_a/b-barrel"/>
</dbReference>
<sequence length="104" mass="11447">MIVRDWSTGYAPGRLDDLAAFCNDRLKPFFRDHDGCLACVFTHDDSEWRTITVWRDQAAVDGVKDSAVYRGLLDELLASGTLAGEQRVQKLSVAGGGLFGPLPF</sequence>
<dbReference type="EC" id="1.-.-.-" evidence="2"/>
<dbReference type="InterPro" id="IPR007138">
    <property type="entry name" value="ABM_dom"/>
</dbReference>
<feature type="domain" description="ABM" evidence="1">
    <location>
        <begin position="11"/>
        <end position="70"/>
    </location>
</feature>
<protein>
    <submittedName>
        <fullName evidence="2">Quinol monooxygenase</fullName>
        <ecNumber evidence="2">1.-.-.-</ecNumber>
    </submittedName>
</protein>
<evidence type="ECO:0000313" key="2">
    <source>
        <dbReference type="EMBL" id="MFC3674622.1"/>
    </source>
</evidence>
<proteinExistence type="predicted"/>
<keyword evidence="2" id="KW-0560">Oxidoreductase</keyword>